<accession>A0AAF1BRR8</accession>
<dbReference type="GO" id="GO:0030246">
    <property type="term" value="F:carbohydrate binding"/>
    <property type="evidence" value="ECO:0007669"/>
    <property type="project" value="UniProtKB-ARBA"/>
</dbReference>
<protein>
    <submittedName>
        <fullName evidence="6">D-ribose ABC transporter substrate-binding protein</fullName>
    </submittedName>
</protein>
<dbReference type="AlphaFoldDB" id="A0AAF1BRR8"/>
<sequence>MANKLLALAVTATLAMGVSACSPSPEPEQEASDRTVTLALSTEKNPFFLQVRYGAQAKANELGLDLNVVDAGDDPAVQERQLAEAEAQSKVVIVNPTDSDEVRGSVEKLNEKGVPVITLDRAVNGGEVAAHISSDNVEGGRDAAAELATSIREQGEVIVLTGLEGSSSSEDRLAGFQEKIASYPKINVVAVEAADFERSTAREVVQQLLAAHPDVAGIFAENDEMALGAVEALGERAGKDVKVIGFDGTEEGVRAVKNRKLIATVAQLSSELGARAVEEAGTILDGGTPDKEIATNVVVVTRDNIEKYRPL</sequence>
<dbReference type="RefSeq" id="WP_101678162.1">
    <property type="nucleotide sequence ID" value="NZ_CP136958.1"/>
</dbReference>
<dbReference type="EMBL" id="CP136958">
    <property type="protein sequence ID" value="WOT02058.1"/>
    <property type="molecule type" value="Genomic_DNA"/>
</dbReference>
<dbReference type="SUPFAM" id="SSF53822">
    <property type="entry name" value="Periplasmic binding protein-like I"/>
    <property type="match status" value="1"/>
</dbReference>
<dbReference type="GO" id="GO:0030313">
    <property type="term" value="C:cell envelope"/>
    <property type="evidence" value="ECO:0007669"/>
    <property type="project" value="UniProtKB-SubCell"/>
</dbReference>
<evidence type="ECO:0000259" key="5">
    <source>
        <dbReference type="Pfam" id="PF13407"/>
    </source>
</evidence>
<dbReference type="Gene3D" id="3.40.50.2300">
    <property type="match status" value="2"/>
</dbReference>
<dbReference type="Pfam" id="PF13407">
    <property type="entry name" value="Peripla_BP_4"/>
    <property type="match status" value="1"/>
</dbReference>
<dbReference type="PROSITE" id="PS51257">
    <property type="entry name" value="PROKAR_LIPOPROTEIN"/>
    <property type="match status" value="1"/>
</dbReference>
<comment type="similarity">
    <text evidence="2">Belongs to the bacterial solute-binding protein 2 family.</text>
</comment>
<evidence type="ECO:0000256" key="1">
    <source>
        <dbReference type="ARBA" id="ARBA00004196"/>
    </source>
</evidence>
<dbReference type="InterPro" id="IPR028082">
    <property type="entry name" value="Peripla_BP_I"/>
</dbReference>
<dbReference type="PANTHER" id="PTHR46847:SF1">
    <property type="entry name" value="D-ALLOSE-BINDING PERIPLASMIC PROTEIN-RELATED"/>
    <property type="match status" value="1"/>
</dbReference>
<dbReference type="InterPro" id="IPR025997">
    <property type="entry name" value="SBP_2_dom"/>
</dbReference>
<reference evidence="6" key="2">
    <citation type="submission" date="2023-10" db="EMBL/GenBank/DDBJ databases">
        <authorList>
            <person name="Choi B."/>
        </authorList>
    </citation>
    <scope>NUCLEOTIDE SEQUENCE</scope>
    <source>
        <strain evidence="6">UMB0763</strain>
    </source>
</reference>
<proteinExistence type="inferred from homology"/>
<reference evidence="6" key="1">
    <citation type="submission" date="2017-12" db="EMBL/GenBank/DDBJ databases">
        <authorList>
            <person name="Thomas-White K."/>
            <person name="Wolfe A.J."/>
        </authorList>
    </citation>
    <scope>NUCLEOTIDE SEQUENCE</scope>
    <source>
        <strain evidence="6">UMB0763</strain>
    </source>
</reference>
<comment type="subcellular location">
    <subcellularLocation>
        <location evidence="1">Cell envelope</location>
    </subcellularLocation>
</comment>
<feature type="chain" id="PRO_5042019354" evidence="4">
    <location>
        <begin position="21"/>
        <end position="311"/>
    </location>
</feature>
<feature type="domain" description="Periplasmic binding protein" evidence="5">
    <location>
        <begin position="38"/>
        <end position="286"/>
    </location>
</feature>
<organism evidence="6 7">
    <name type="scientific">Corynebacterium pyruviciproducens</name>
    <dbReference type="NCBI Taxonomy" id="598660"/>
    <lineage>
        <taxon>Bacteria</taxon>
        <taxon>Bacillati</taxon>
        <taxon>Actinomycetota</taxon>
        <taxon>Actinomycetes</taxon>
        <taxon>Mycobacteriales</taxon>
        <taxon>Corynebacteriaceae</taxon>
        <taxon>Corynebacterium</taxon>
    </lineage>
</organism>
<dbReference type="Proteomes" id="UP000234560">
    <property type="component" value="Chromosome"/>
</dbReference>
<evidence type="ECO:0000313" key="7">
    <source>
        <dbReference type="Proteomes" id="UP000234560"/>
    </source>
</evidence>
<evidence type="ECO:0000313" key="6">
    <source>
        <dbReference type="EMBL" id="WOT02058.1"/>
    </source>
</evidence>
<feature type="signal peptide" evidence="4">
    <location>
        <begin position="1"/>
        <end position="20"/>
    </location>
</feature>
<evidence type="ECO:0000256" key="2">
    <source>
        <dbReference type="ARBA" id="ARBA00007639"/>
    </source>
</evidence>
<name>A0AAF1BRR8_9CORY</name>
<keyword evidence="3 4" id="KW-0732">Signal</keyword>
<gene>
    <name evidence="6" type="ORF">CYJ47_12550</name>
</gene>
<dbReference type="KEGG" id="cpyr:CYJ47_12550"/>
<dbReference type="CDD" id="cd06323">
    <property type="entry name" value="PBP1_ribose_binding"/>
    <property type="match status" value="1"/>
</dbReference>
<evidence type="ECO:0000256" key="4">
    <source>
        <dbReference type="SAM" id="SignalP"/>
    </source>
</evidence>
<dbReference type="PANTHER" id="PTHR46847">
    <property type="entry name" value="D-ALLOSE-BINDING PERIPLASMIC PROTEIN-RELATED"/>
    <property type="match status" value="1"/>
</dbReference>
<evidence type="ECO:0000256" key="3">
    <source>
        <dbReference type="ARBA" id="ARBA00022729"/>
    </source>
</evidence>